<feature type="compositionally biased region" description="Basic residues" evidence="1">
    <location>
        <begin position="181"/>
        <end position="195"/>
    </location>
</feature>
<proteinExistence type="predicted"/>
<organism evidence="2 3">
    <name type="scientific">Paxillus rubicundulus Ve08.2h10</name>
    <dbReference type="NCBI Taxonomy" id="930991"/>
    <lineage>
        <taxon>Eukaryota</taxon>
        <taxon>Fungi</taxon>
        <taxon>Dikarya</taxon>
        <taxon>Basidiomycota</taxon>
        <taxon>Agaricomycotina</taxon>
        <taxon>Agaricomycetes</taxon>
        <taxon>Agaricomycetidae</taxon>
        <taxon>Boletales</taxon>
        <taxon>Paxilineae</taxon>
        <taxon>Paxillaceae</taxon>
        <taxon>Paxillus</taxon>
    </lineage>
</organism>
<reference evidence="2 3" key="1">
    <citation type="submission" date="2014-04" db="EMBL/GenBank/DDBJ databases">
        <authorList>
            <consortium name="DOE Joint Genome Institute"/>
            <person name="Kuo A."/>
            <person name="Kohler A."/>
            <person name="Jargeat P."/>
            <person name="Nagy L.G."/>
            <person name="Floudas D."/>
            <person name="Copeland A."/>
            <person name="Barry K.W."/>
            <person name="Cichocki N."/>
            <person name="Veneault-Fourrey C."/>
            <person name="LaButti K."/>
            <person name="Lindquist E.A."/>
            <person name="Lipzen A."/>
            <person name="Lundell T."/>
            <person name="Morin E."/>
            <person name="Murat C."/>
            <person name="Sun H."/>
            <person name="Tunlid A."/>
            <person name="Henrissat B."/>
            <person name="Grigoriev I.V."/>
            <person name="Hibbett D.S."/>
            <person name="Martin F."/>
            <person name="Nordberg H.P."/>
            <person name="Cantor M.N."/>
            <person name="Hua S.X."/>
        </authorList>
    </citation>
    <scope>NUCLEOTIDE SEQUENCE [LARGE SCALE GENOMIC DNA]</scope>
    <source>
        <strain evidence="2 3">Ve08.2h10</strain>
    </source>
</reference>
<accession>A0A0D0CZG6</accession>
<name>A0A0D0CZG6_9AGAM</name>
<evidence type="ECO:0000256" key="1">
    <source>
        <dbReference type="SAM" id="MobiDB-lite"/>
    </source>
</evidence>
<dbReference type="InParanoid" id="A0A0D0CZG6"/>
<keyword evidence="3" id="KW-1185">Reference proteome</keyword>
<evidence type="ECO:0000313" key="2">
    <source>
        <dbReference type="EMBL" id="KIK76686.1"/>
    </source>
</evidence>
<feature type="region of interest" description="Disordered" evidence="1">
    <location>
        <begin position="139"/>
        <end position="247"/>
    </location>
</feature>
<dbReference type="HOGENOM" id="CLU_098361_0_0_1"/>
<dbReference type="EMBL" id="KN827347">
    <property type="protein sequence ID" value="KIK76686.1"/>
    <property type="molecule type" value="Genomic_DNA"/>
</dbReference>
<feature type="region of interest" description="Disordered" evidence="1">
    <location>
        <begin position="1"/>
        <end position="86"/>
    </location>
</feature>
<protein>
    <submittedName>
        <fullName evidence="2">Uncharacterized protein</fullName>
    </submittedName>
</protein>
<dbReference type="Proteomes" id="UP000054538">
    <property type="component" value="Unassembled WGS sequence"/>
</dbReference>
<evidence type="ECO:0000313" key="3">
    <source>
        <dbReference type="Proteomes" id="UP000054538"/>
    </source>
</evidence>
<gene>
    <name evidence="2" type="ORF">PAXRUDRAFT_18019</name>
</gene>
<reference evidence="3" key="2">
    <citation type="submission" date="2015-01" db="EMBL/GenBank/DDBJ databases">
        <title>Evolutionary Origins and Diversification of the Mycorrhizal Mutualists.</title>
        <authorList>
            <consortium name="DOE Joint Genome Institute"/>
            <consortium name="Mycorrhizal Genomics Consortium"/>
            <person name="Kohler A."/>
            <person name="Kuo A."/>
            <person name="Nagy L.G."/>
            <person name="Floudas D."/>
            <person name="Copeland A."/>
            <person name="Barry K.W."/>
            <person name="Cichocki N."/>
            <person name="Veneault-Fourrey C."/>
            <person name="LaButti K."/>
            <person name="Lindquist E.A."/>
            <person name="Lipzen A."/>
            <person name="Lundell T."/>
            <person name="Morin E."/>
            <person name="Murat C."/>
            <person name="Riley R."/>
            <person name="Ohm R."/>
            <person name="Sun H."/>
            <person name="Tunlid A."/>
            <person name="Henrissat B."/>
            <person name="Grigoriev I.V."/>
            <person name="Hibbett D.S."/>
            <person name="Martin F."/>
        </authorList>
    </citation>
    <scope>NUCLEOTIDE SEQUENCE [LARGE SCALE GENOMIC DNA]</scope>
    <source>
        <strain evidence="3">Ve08.2h10</strain>
    </source>
</reference>
<sequence>MGRGTADESEVAQDKPFEWSESDAPGDSRRSSAKGNKGKAKATMRVVSPGVDKLPTTAETRGRVTGGQATAPADQSNPRSQPEALFKSPEMLMMALAKAIPGILKKPLKQPNGRSSARSPGKWMPCLLDPHLLAEVSKSMAQPKPTLKGKTLNAGNAEGSKRRRAPGTDSEEEDNVDVVRPMKKVRQGFAKHRQKAVTPFPDAIKEDANDVPEVEDTRHSTHKQKAPLPADFAVSPKMKGQTHCRQK</sequence>
<dbReference type="AlphaFoldDB" id="A0A0D0CZG6"/>